<organism evidence="2 3">
    <name type="scientific">Hoylesella marshii DSM 16973 = JCM 13450</name>
    <dbReference type="NCBI Taxonomy" id="862515"/>
    <lineage>
        <taxon>Bacteria</taxon>
        <taxon>Pseudomonadati</taxon>
        <taxon>Bacteroidota</taxon>
        <taxon>Bacteroidia</taxon>
        <taxon>Bacteroidales</taxon>
        <taxon>Prevotellaceae</taxon>
        <taxon>Hoylesella</taxon>
    </lineage>
</organism>
<protein>
    <recommendedName>
        <fullName evidence="4">Lipocalin-like domain-containing protein</fullName>
    </recommendedName>
</protein>
<accession>E0NU30</accession>
<evidence type="ECO:0008006" key="4">
    <source>
        <dbReference type="Google" id="ProtNLM"/>
    </source>
</evidence>
<keyword evidence="3" id="KW-1185">Reference proteome</keyword>
<gene>
    <name evidence="2" type="ORF">HMPREF0658_1683</name>
</gene>
<dbReference type="Proteomes" id="UP000004394">
    <property type="component" value="Unassembled WGS sequence"/>
</dbReference>
<dbReference type="AlphaFoldDB" id="E0NU30"/>
<name>E0NU30_9BACT</name>
<reference evidence="2" key="1">
    <citation type="submission" date="2010-07" db="EMBL/GenBank/DDBJ databases">
        <authorList>
            <person name="Muzny D."/>
            <person name="Qin X."/>
            <person name="Deng J."/>
            <person name="Jiang H."/>
            <person name="Liu Y."/>
            <person name="Qu J."/>
            <person name="Song X.-Z."/>
            <person name="Zhang L."/>
            <person name="Thornton R."/>
            <person name="Coyle M."/>
            <person name="Francisco L."/>
            <person name="Jackson L."/>
            <person name="Javaid M."/>
            <person name="Korchina V."/>
            <person name="Kovar C."/>
            <person name="Mata R."/>
            <person name="Mathew T."/>
            <person name="Ngo R."/>
            <person name="Nguyen L."/>
            <person name="Nguyen N."/>
            <person name="Okwuonu G."/>
            <person name="Ongeri F."/>
            <person name="Pham C."/>
            <person name="Simmons D."/>
            <person name="Wilczek-Boney K."/>
            <person name="Hale W."/>
            <person name="Jakkamsetti A."/>
            <person name="Pham P."/>
            <person name="Ruth R."/>
            <person name="San Lucas F."/>
            <person name="Warren J."/>
            <person name="Zhang J."/>
            <person name="Zhao Z."/>
            <person name="Zhou C."/>
            <person name="Zhu D."/>
            <person name="Lee S."/>
            <person name="Bess C."/>
            <person name="Blankenburg K."/>
            <person name="Forbes L."/>
            <person name="Fu Q."/>
            <person name="Gubbala S."/>
            <person name="Hirani K."/>
            <person name="Jayaseelan J.C."/>
            <person name="Lara F."/>
            <person name="Munidasa M."/>
            <person name="Palculict T."/>
            <person name="Patil S."/>
            <person name="Pu L.-L."/>
            <person name="Saada N."/>
            <person name="Tang L."/>
            <person name="Weissenberger G."/>
            <person name="Zhu Y."/>
            <person name="Hemphill L."/>
            <person name="Shang Y."/>
            <person name="Youmans B."/>
            <person name="Ayvaz T."/>
            <person name="Ross M."/>
            <person name="Santibanez J."/>
            <person name="Aqrawi P."/>
            <person name="Gross S."/>
            <person name="Joshi V."/>
            <person name="Fowler G."/>
            <person name="Nazareth L."/>
            <person name="Reid J."/>
            <person name="Worley K."/>
            <person name="Petrosino J."/>
            <person name="Highlander S."/>
            <person name="Gibbs R."/>
        </authorList>
    </citation>
    <scope>NUCLEOTIDE SEQUENCE [LARGE SCALE GENOMIC DNA]</scope>
    <source>
        <strain evidence="2">DSM 16973</strain>
    </source>
</reference>
<comment type="caution">
    <text evidence="2">The sequence shown here is derived from an EMBL/GenBank/DDBJ whole genome shotgun (WGS) entry which is preliminary data.</text>
</comment>
<evidence type="ECO:0000313" key="2">
    <source>
        <dbReference type="EMBL" id="EFM01563.1"/>
    </source>
</evidence>
<dbReference type="STRING" id="862515.HMPREF0658_1683"/>
<dbReference type="EMBL" id="AEEI01000050">
    <property type="protein sequence ID" value="EFM01563.1"/>
    <property type="molecule type" value="Genomic_DNA"/>
</dbReference>
<dbReference type="HOGENOM" id="CLU_743653_0_0_10"/>
<dbReference type="BioCyc" id="PMAR862515-HMP:GMOO-1708-MONOMER"/>
<evidence type="ECO:0000256" key="1">
    <source>
        <dbReference type="SAM" id="SignalP"/>
    </source>
</evidence>
<evidence type="ECO:0000313" key="3">
    <source>
        <dbReference type="Proteomes" id="UP000004394"/>
    </source>
</evidence>
<feature type="signal peptide" evidence="1">
    <location>
        <begin position="1"/>
        <end position="24"/>
    </location>
</feature>
<proteinExistence type="predicted"/>
<sequence length="381" mass="42540">MTHMKQFACLWLLLLLPCKGIAQTGEPQIGEQPTGDPTDYYYLNDELRATPFGYMTRNMREIQFYFNADGVVYMRDWVDYGAYLKGTYDAAAGTISFPNKQNVERVQFGVGSKMQMMYFAVTDPATGLPKTDNLVLQVKTVGGKRVISAEKDINYGLFYDDEGQTHPYWLARRASFINKTTVDALTTTVHYTAMDYSDGSDPVDRRLSCVAIGNDIYLKGIDGIFSNIWTHAVLTIDNGTPSLLIPNDQYVSNYSVKENFLMKTGTRSGETPPMMEGHQGIRFTMTHDAPNHIYKCTAPATDVIGIVEAFTDGRLSWATVYGKIEIELPESMVSGTTGIDRIATDKADVSTDRLYYDLQGRPTTTPAHGIFIHHGKKVVVE</sequence>
<feature type="chain" id="PRO_5003138361" description="Lipocalin-like domain-containing protein" evidence="1">
    <location>
        <begin position="25"/>
        <end position="381"/>
    </location>
</feature>
<keyword evidence="1" id="KW-0732">Signal</keyword>